<name>A0A8S5N399_9CAUD</name>
<dbReference type="EMBL" id="BK015049">
    <property type="protein sequence ID" value="DAD88900.1"/>
    <property type="molecule type" value="Genomic_DNA"/>
</dbReference>
<reference evidence="1" key="1">
    <citation type="journal article" date="2021" name="Proc. Natl. Acad. Sci. U.S.A.">
        <title>A Catalog of Tens of Thousands of Viruses from Human Metagenomes Reveals Hidden Associations with Chronic Diseases.</title>
        <authorList>
            <person name="Tisza M.J."/>
            <person name="Buck C.B."/>
        </authorList>
    </citation>
    <scope>NUCLEOTIDE SEQUENCE</scope>
    <source>
        <strain evidence="1">CtRuT6</strain>
    </source>
</reference>
<accession>A0A8S5N399</accession>
<proteinExistence type="predicted"/>
<organism evidence="1">
    <name type="scientific">Siphoviridae sp. ctRuT6</name>
    <dbReference type="NCBI Taxonomy" id="2826339"/>
    <lineage>
        <taxon>Viruses</taxon>
        <taxon>Duplodnaviria</taxon>
        <taxon>Heunggongvirae</taxon>
        <taxon>Uroviricota</taxon>
        <taxon>Caudoviricetes</taxon>
    </lineage>
</organism>
<evidence type="ECO:0000313" key="1">
    <source>
        <dbReference type="EMBL" id="DAD88900.1"/>
    </source>
</evidence>
<sequence length="47" mass="5593">MYNYKRKAIRIAKDFRYTMEIIEAIANAKTESEITRILKTARLTQEV</sequence>
<protein>
    <submittedName>
        <fullName evidence="1">Uncharacterized protein</fullName>
    </submittedName>
</protein>